<evidence type="ECO:0000313" key="2">
    <source>
        <dbReference type="EMBL" id="KAF7831870.1"/>
    </source>
</evidence>
<sequence>MTTRIVTSAHTEIWNKFIDTIAKQQLSSQMYTSLKVLQTIYKLATKLSKSKFDQDSRMNKPCQYDYTGGKLVLLHSTEMKKPFPMEPQLSRTHENQTYNGKKSGFENHVSSTTSTRVPSFPVYVTAAIEEVKTMRFTDDDFAHD</sequence>
<accession>A0A835C5C7</accession>
<keyword evidence="3" id="KW-1185">Reference proteome</keyword>
<protein>
    <submittedName>
        <fullName evidence="2">Uncharacterized protein</fullName>
    </submittedName>
</protein>
<dbReference type="AlphaFoldDB" id="A0A835C5C7"/>
<evidence type="ECO:0000256" key="1">
    <source>
        <dbReference type="SAM" id="MobiDB-lite"/>
    </source>
</evidence>
<evidence type="ECO:0000313" key="3">
    <source>
        <dbReference type="Proteomes" id="UP000634136"/>
    </source>
</evidence>
<name>A0A835C5C7_9FABA</name>
<organism evidence="2 3">
    <name type="scientific">Senna tora</name>
    <dbReference type="NCBI Taxonomy" id="362788"/>
    <lineage>
        <taxon>Eukaryota</taxon>
        <taxon>Viridiplantae</taxon>
        <taxon>Streptophyta</taxon>
        <taxon>Embryophyta</taxon>
        <taxon>Tracheophyta</taxon>
        <taxon>Spermatophyta</taxon>
        <taxon>Magnoliopsida</taxon>
        <taxon>eudicotyledons</taxon>
        <taxon>Gunneridae</taxon>
        <taxon>Pentapetalae</taxon>
        <taxon>rosids</taxon>
        <taxon>fabids</taxon>
        <taxon>Fabales</taxon>
        <taxon>Fabaceae</taxon>
        <taxon>Caesalpinioideae</taxon>
        <taxon>Cassia clade</taxon>
        <taxon>Senna</taxon>
    </lineage>
</organism>
<gene>
    <name evidence="2" type="ORF">G2W53_014203</name>
</gene>
<reference evidence="2" key="1">
    <citation type="submission" date="2020-09" db="EMBL/GenBank/DDBJ databases">
        <title>Genome-Enabled Discovery of Anthraquinone Biosynthesis in Senna tora.</title>
        <authorList>
            <person name="Kang S.-H."/>
            <person name="Pandey R.P."/>
            <person name="Lee C.-M."/>
            <person name="Sim J.-S."/>
            <person name="Jeong J.-T."/>
            <person name="Choi B.-S."/>
            <person name="Jung M."/>
            <person name="Ginzburg D."/>
            <person name="Zhao K."/>
            <person name="Won S.Y."/>
            <person name="Oh T.-J."/>
            <person name="Yu Y."/>
            <person name="Kim N.-H."/>
            <person name="Lee O.R."/>
            <person name="Lee T.-H."/>
            <person name="Bashyal P."/>
            <person name="Kim T.-S."/>
            <person name="Lee W.-H."/>
            <person name="Kawkins C."/>
            <person name="Kim C.-K."/>
            <person name="Kim J.S."/>
            <person name="Ahn B.O."/>
            <person name="Rhee S.Y."/>
            <person name="Sohng J.K."/>
        </authorList>
    </citation>
    <scope>NUCLEOTIDE SEQUENCE</scope>
    <source>
        <tissue evidence="2">Leaf</tissue>
    </source>
</reference>
<comment type="caution">
    <text evidence="2">The sequence shown here is derived from an EMBL/GenBank/DDBJ whole genome shotgun (WGS) entry which is preliminary data.</text>
</comment>
<proteinExistence type="predicted"/>
<dbReference type="Proteomes" id="UP000634136">
    <property type="component" value="Unassembled WGS sequence"/>
</dbReference>
<dbReference type="EMBL" id="JAAIUW010000005">
    <property type="protein sequence ID" value="KAF7831870.1"/>
    <property type="molecule type" value="Genomic_DNA"/>
</dbReference>
<feature type="region of interest" description="Disordered" evidence="1">
    <location>
        <begin position="83"/>
        <end position="102"/>
    </location>
</feature>